<gene>
    <name evidence="2" type="ORF">AAE3_LOCUS4808</name>
</gene>
<feature type="transmembrane region" description="Helical" evidence="1">
    <location>
        <begin position="216"/>
        <end position="237"/>
    </location>
</feature>
<protein>
    <submittedName>
        <fullName evidence="2">Uncharacterized protein</fullName>
    </submittedName>
</protein>
<feature type="transmembrane region" description="Helical" evidence="1">
    <location>
        <begin position="51"/>
        <end position="68"/>
    </location>
</feature>
<keyword evidence="1" id="KW-0812">Transmembrane</keyword>
<feature type="transmembrane region" description="Helical" evidence="1">
    <location>
        <begin position="12"/>
        <end position="31"/>
    </location>
</feature>
<accession>A0A8S0W4S6</accession>
<proteinExistence type="predicted"/>
<feature type="transmembrane region" description="Helical" evidence="1">
    <location>
        <begin position="114"/>
        <end position="136"/>
    </location>
</feature>
<keyword evidence="3" id="KW-1185">Reference proteome</keyword>
<evidence type="ECO:0000313" key="3">
    <source>
        <dbReference type="Proteomes" id="UP000467700"/>
    </source>
</evidence>
<feature type="transmembrane region" description="Helical" evidence="1">
    <location>
        <begin position="88"/>
        <end position="107"/>
    </location>
</feature>
<evidence type="ECO:0000313" key="2">
    <source>
        <dbReference type="EMBL" id="CAA7262454.1"/>
    </source>
</evidence>
<name>A0A8S0W4S6_CYCAE</name>
<dbReference type="OrthoDB" id="3038990at2759"/>
<keyword evidence="1" id="KW-1133">Transmembrane helix</keyword>
<comment type="caution">
    <text evidence="2">The sequence shown here is derived from an EMBL/GenBank/DDBJ whole genome shotgun (WGS) entry which is preliminary data.</text>
</comment>
<reference evidence="2 3" key="1">
    <citation type="submission" date="2020-01" db="EMBL/GenBank/DDBJ databases">
        <authorList>
            <person name="Gupta K D."/>
        </authorList>
    </citation>
    <scope>NUCLEOTIDE SEQUENCE [LARGE SCALE GENOMIC DNA]</scope>
</reference>
<organism evidence="2 3">
    <name type="scientific">Cyclocybe aegerita</name>
    <name type="common">Black poplar mushroom</name>
    <name type="synonym">Agrocybe aegerita</name>
    <dbReference type="NCBI Taxonomy" id="1973307"/>
    <lineage>
        <taxon>Eukaryota</taxon>
        <taxon>Fungi</taxon>
        <taxon>Dikarya</taxon>
        <taxon>Basidiomycota</taxon>
        <taxon>Agaricomycotina</taxon>
        <taxon>Agaricomycetes</taxon>
        <taxon>Agaricomycetidae</taxon>
        <taxon>Agaricales</taxon>
        <taxon>Agaricineae</taxon>
        <taxon>Bolbitiaceae</taxon>
        <taxon>Cyclocybe</taxon>
    </lineage>
</organism>
<sequence>MAFLPEQLAVQVTISTYILVGTSGALVWNILSNIHSDFHLLVRYPIKLPTIAYFFSRLAALGYVVLSTTFETAPISGPCFNFNKGVDWMFAIAMSSTSFLFLIRVLAIFHRHKYVRAFFILMWLGVVAGVLTATQGVIGGSIGPTEYCMVSQAKPYVGAAVVVPLVNDTLVFLAISWKLMGNTCVENPTLKSELRAFFRGNYLPALSRGLLKDGQVYYLTTVSTNLVTFIVFFIPFIPPAYRTMFSVPNVMLMNAMACRVYKRTKFGLYRESADSVGLDDLHLSSKNGAVSIPLTFALPTINTSI</sequence>
<feature type="transmembrane region" description="Helical" evidence="1">
    <location>
        <begin position="156"/>
        <end position="175"/>
    </location>
</feature>
<keyword evidence="1" id="KW-0472">Membrane</keyword>
<dbReference type="EMBL" id="CACVBS010000036">
    <property type="protein sequence ID" value="CAA7262454.1"/>
    <property type="molecule type" value="Genomic_DNA"/>
</dbReference>
<dbReference type="Proteomes" id="UP000467700">
    <property type="component" value="Unassembled WGS sequence"/>
</dbReference>
<dbReference type="AlphaFoldDB" id="A0A8S0W4S6"/>
<evidence type="ECO:0000256" key="1">
    <source>
        <dbReference type="SAM" id="Phobius"/>
    </source>
</evidence>